<dbReference type="EMBL" id="LR796783">
    <property type="protein sequence ID" value="CAB4165931.1"/>
    <property type="molecule type" value="Genomic_DNA"/>
</dbReference>
<proteinExistence type="predicted"/>
<dbReference type="EMBL" id="LR797045">
    <property type="protein sequence ID" value="CAB4183541.1"/>
    <property type="molecule type" value="Genomic_DNA"/>
</dbReference>
<name>A0A6J5QPX5_9CAUD</name>
<dbReference type="EMBL" id="LR797411">
    <property type="protein sequence ID" value="CAB4214076.1"/>
    <property type="molecule type" value="Genomic_DNA"/>
</dbReference>
<organism evidence="2">
    <name type="scientific">uncultured Caudovirales phage</name>
    <dbReference type="NCBI Taxonomy" id="2100421"/>
    <lineage>
        <taxon>Viruses</taxon>
        <taxon>Duplodnaviria</taxon>
        <taxon>Heunggongvirae</taxon>
        <taxon>Uroviricota</taxon>
        <taxon>Caudoviricetes</taxon>
        <taxon>Peduoviridae</taxon>
        <taxon>Maltschvirus</taxon>
        <taxon>Maltschvirus maltsch</taxon>
    </lineage>
</organism>
<evidence type="ECO:0000313" key="4">
    <source>
        <dbReference type="EMBL" id="CAB4219310.1"/>
    </source>
</evidence>
<evidence type="ECO:0000313" key="3">
    <source>
        <dbReference type="EMBL" id="CAB4214076.1"/>
    </source>
</evidence>
<evidence type="ECO:0000313" key="1">
    <source>
        <dbReference type="EMBL" id="CAB4165931.1"/>
    </source>
</evidence>
<protein>
    <submittedName>
        <fullName evidence="2">Uncharacterized protein</fullName>
    </submittedName>
</protein>
<accession>A0A6J5QPX5</accession>
<dbReference type="EMBL" id="LR797476">
    <property type="protein sequence ID" value="CAB4219310.1"/>
    <property type="molecule type" value="Genomic_DNA"/>
</dbReference>
<sequence>MTQPATERKHFHGVILDEAKISAASSECFTNNKKQVEKKKWIDSHDLYMTSFGRVMVKYDDIFMDAVTGSFYNSDGRCRSSFTLELGEVWKDQSGASEQLMKLNADRGGVE</sequence>
<gene>
    <name evidence="2" type="ORF">UFOVP1100_11</name>
    <name evidence="3" type="ORF">UFOVP1461_14</name>
    <name evidence="4" type="ORF">UFOVP1612_36</name>
    <name evidence="1" type="ORF">UFOVP839_5</name>
</gene>
<reference evidence="2" key="1">
    <citation type="submission" date="2020-05" db="EMBL/GenBank/DDBJ databases">
        <authorList>
            <person name="Chiriac C."/>
            <person name="Salcher M."/>
            <person name="Ghai R."/>
            <person name="Kavagutti S V."/>
        </authorList>
    </citation>
    <scope>NUCLEOTIDE SEQUENCE</scope>
</reference>
<evidence type="ECO:0000313" key="2">
    <source>
        <dbReference type="EMBL" id="CAB4183541.1"/>
    </source>
</evidence>